<gene>
    <name evidence="4" type="ORF">AAA081_01710</name>
</gene>
<feature type="transmembrane region" description="Helical" evidence="2">
    <location>
        <begin position="160"/>
        <end position="181"/>
    </location>
</feature>
<feature type="transmembrane region" description="Helical" evidence="2">
    <location>
        <begin position="31"/>
        <end position="49"/>
    </location>
</feature>
<dbReference type="InterPro" id="IPR002656">
    <property type="entry name" value="Acyl_transf_3_dom"/>
</dbReference>
<comment type="caution">
    <text evidence="4">The sequence shown here is derived from an EMBL/GenBank/DDBJ whole genome shotgun (WGS) entry which is preliminary data.</text>
</comment>
<keyword evidence="5" id="KW-1185">Reference proteome</keyword>
<dbReference type="EMBL" id="JBBNPS010000003">
    <property type="protein sequence ID" value="MEQ3353020.1"/>
    <property type="molecule type" value="Genomic_DNA"/>
</dbReference>
<feature type="transmembrane region" description="Helical" evidence="2">
    <location>
        <begin position="126"/>
        <end position="148"/>
    </location>
</feature>
<dbReference type="PANTHER" id="PTHR23028">
    <property type="entry name" value="ACETYLTRANSFERASE"/>
    <property type="match status" value="1"/>
</dbReference>
<reference evidence="4 5" key="1">
    <citation type="submission" date="2024-04" db="EMBL/GenBank/DDBJ databases">
        <title>Human intestinal bacterial collection.</title>
        <authorList>
            <person name="Pauvert C."/>
            <person name="Hitch T.C.A."/>
            <person name="Clavel T."/>
        </authorList>
    </citation>
    <scope>NUCLEOTIDE SEQUENCE [LARGE SCALE GENOMIC DNA]</scope>
    <source>
        <strain evidence="4 5">CLA-SR-H026</strain>
    </source>
</reference>
<organism evidence="4 5">
    <name type="scientific">Aedoeadaptatus acetigenes</name>
    <dbReference type="NCBI Taxonomy" id="2981723"/>
    <lineage>
        <taxon>Bacteria</taxon>
        <taxon>Bacillati</taxon>
        <taxon>Bacillota</taxon>
        <taxon>Tissierellia</taxon>
        <taxon>Tissierellales</taxon>
        <taxon>Peptoniphilaceae</taxon>
        <taxon>Aedoeadaptatus</taxon>
    </lineage>
</organism>
<sequence length="611" mass="68166">MHKEIKSFTGLRALALWGVILYHLYPHKIVGGYLGVVMFFLLSGYLLMSQHLSEKNHAPFKKLAKQYKKLTPPLVFVVAVVVFVAALAFQGEFRDVAASGISAVFGVNNWQQILRGFSYFDLHGKFLPFTHFWALSAQLQFYLIWAVLRQFCGKNRGKLALSLAVTGGISLLLMPVMTPFTQDATRIYYGTDTRYFAFAIGALAGLMGEKGSFKGSQKAKGMPAAVLLGLMLLSFVFFAEGRFLYYGGMALFSLMGAALLLYTAKDDNATAKALSGPVLRYFGTRSYELYLWQYPVMLVFQQAFSHSELSYFAVVLIQMPALFILGEVTYRLFKRPAKKRVLTVSAAALALITLIGTFAFSPKRMAAKEKAEAKKIEAREKEAAKAKEPEPLDDENLSDEIKEINRRWPAVALGEKDVNALAERDGLMIGDSLTEMEAEYIKMLLPKFTIDGKKNRQMVTGKEILESHDLSALAEDAPIVIQLGTNYDFNTKVLDDLIVATGEHPVYLINTVMPDPWEGAVNEKLANAAKASKRVHLIDWYKIAKEEDELFISDHTHPKNLGLYLFPQVVAKGIMPSVKPVKAKPKTEAENSDKATNENKTESNREKKAEE</sequence>
<evidence type="ECO:0000313" key="5">
    <source>
        <dbReference type="Proteomes" id="UP001481872"/>
    </source>
</evidence>
<dbReference type="Proteomes" id="UP001481872">
    <property type="component" value="Unassembled WGS sequence"/>
</dbReference>
<evidence type="ECO:0000313" key="4">
    <source>
        <dbReference type="EMBL" id="MEQ3353020.1"/>
    </source>
</evidence>
<evidence type="ECO:0000256" key="2">
    <source>
        <dbReference type="SAM" id="Phobius"/>
    </source>
</evidence>
<feature type="transmembrane region" description="Helical" evidence="2">
    <location>
        <begin position="221"/>
        <end position="239"/>
    </location>
</feature>
<accession>A0ABV1J4X9</accession>
<keyword evidence="2" id="KW-1133">Transmembrane helix</keyword>
<dbReference type="EC" id="2.3.1.-" evidence="4"/>
<evidence type="ECO:0000256" key="1">
    <source>
        <dbReference type="SAM" id="MobiDB-lite"/>
    </source>
</evidence>
<keyword evidence="4" id="KW-0012">Acyltransferase</keyword>
<dbReference type="Pfam" id="PF01757">
    <property type="entry name" value="Acyl_transf_3"/>
    <property type="match status" value="1"/>
</dbReference>
<dbReference type="InterPro" id="IPR050879">
    <property type="entry name" value="Acyltransferase_3"/>
</dbReference>
<feature type="domain" description="Acyltransferase 3" evidence="3">
    <location>
        <begin position="6"/>
        <end position="316"/>
    </location>
</feature>
<protein>
    <submittedName>
        <fullName evidence="4">Acyltransferase family protein</fullName>
        <ecNumber evidence="4">2.3.1.-</ecNumber>
    </submittedName>
</protein>
<evidence type="ECO:0000259" key="3">
    <source>
        <dbReference type="Pfam" id="PF01757"/>
    </source>
</evidence>
<dbReference type="PANTHER" id="PTHR23028:SF53">
    <property type="entry name" value="ACYL_TRANSF_3 DOMAIN-CONTAINING PROTEIN"/>
    <property type="match status" value="1"/>
</dbReference>
<keyword evidence="2" id="KW-0812">Transmembrane</keyword>
<feature type="region of interest" description="Disordered" evidence="1">
    <location>
        <begin position="577"/>
        <end position="611"/>
    </location>
</feature>
<proteinExistence type="predicted"/>
<dbReference type="RefSeq" id="WP_267303732.1">
    <property type="nucleotide sequence ID" value="NZ_JAOQJD010000002.1"/>
</dbReference>
<feature type="compositionally biased region" description="Basic and acidic residues" evidence="1">
    <location>
        <begin position="585"/>
        <end position="611"/>
    </location>
</feature>
<keyword evidence="4" id="KW-0808">Transferase</keyword>
<dbReference type="GO" id="GO:0016746">
    <property type="term" value="F:acyltransferase activity"/>
    <property type="evidence" value="ECO:0007669"/>
    <property type="project" value="UniProtKB-KW"/>
</dbReference>
<feature type="transmembrane region" description="Helical" evidence="2">
    <location>
        <begin position="310"/>
        <end position="329"/>
    </location>
</feature>
<feature type="transmembrane region" description="Helical" evidence="2">
    <location>
        <begin position="341"/>
        <end position="360"/>
    </location>
</feature>
<feature type="transmembrane region" description="Helical" evidence="2">
    <location>
        <begin position="7"/>
        <end position="25"/>
    </location>
</feature>
<keyword evidence="2" id="KW-0472">Membrane</keyword>
<dbReference type="SUPFAM" id="SSF52266">
    <property type="entry name" value="SGNH hydrolase"/>
    <property type="match status" value="1"/>
</dbReference>
<name>A0ABV1J4X9_9FIRM</name>
<feature type="transmembrane region" description="Helical" evidence="2">
    <location>
        <begin position="245"/>
        <end position="264"/>
    </location>
</feature>
<feature type="transmembrane region" description="Helical" evidence="2">
    <location>
        <begin position="70"/>
        <end position="89"/>
    </location>
</feature>